<dbReference type="RefSeq" id="WP_087633635.1">
    <property type="nucleotide sequence ID" value="NZ_FCNZ02000045.1"/>
</dbReference>
<comment type="caution">
    <text evidence="6">The sequence shown here is derived from an EMBL/GenBank/DDBJ whole genome shotgun (WGS) entry which is preliminary data.</text>
</comment>
<dbReference type="Pfam" id="PF02146">
    <property type="entry name" value="SIR2"/>
    <property type="match status" value="1"/>
</dbReference>
<feature type="domain" description="Deacetylase sirtuin-type" evidence="5">
    <location>
        <begin position="2"/>
        <end position="277"/>
    </location>
</feature>
<dbReference type="InterPro" id="IPR050134">
    <property type="entry name" value="NAD-dep_sirtuin_deacylases"/>
</dbReference>
<dbReference type="InterPro" id="IPR026590">
    <property type="entry name" value="Ssirtuin_cat_dom"/>
</dbReference>
<name>A0A158KDQ4_9BURK</name>
<reference evidence="6" key="1">
    <citation type="submission" date="2016-01" db="EMBL/GenBank/DDBJ databases">
        <authorList>
            <person name="Peeters Charlotte."/>
        </authorList>
    </citation>
    <scope>NUCLEOTIDE SEQUENCE</scope>
    <source>
        <strain evidence="6">LMG 22936</strain>
    </source>
</reference>
<comment type="caution">
    <text evidence="4">Lacks conserved residue(s) required for the propagation of feature annotation.</text>
</comment>
<evidence type="ECO:0000256" key="4">
    <source>
        <dbReference type="PROSITE-ProRule" id="PRU00236"/>
    </source>
</evidence>
<dbReference type="Gene3D" id="3.30.1600.10">
    <property type="entry name" value="SIR2/SIRT2 'Small Domain"/>
    <property type="match status" value="1"/>
</dbReference>
<dbReference type="PANTHER" id="PTHR11085">
    <property type="entry name" value="NAD-DEPENDENT PROTEIN DEACYLASE SIRTUIN-5, MITOCHONDRIAL-RELATED"/>
    <property type="match status" value="1"/>
</dbReference>
<dbReference type="Proteomes" id="UP000054717">
    <property type="component" value="Unassembled WGS sequence"/>
</dbReference>
<evidence type="ECO:0000313" key="6">
    <source>
        <dbReference type="EMBL" id="SAL78863.1"/>
    </source>
</evidence>
<evidence type="ECO:0000313" key="7">
    <source>
        <dbReference type="Proteomes" id="UP000054717"/>
    </source>
</evidence>
<dbReference type="AlphaFoldDB" id="A0A158KDQ4"/>
<accession>A0A158KDQ4</accession>
<evidence type="ECO:0000256" key="1">
    <source>
        <dbReference type="ARBA" id="ARBA00012928"/>
    </source>
</evidence>
<dbReference type="GO" id="GO:0017136">
    <property type="term" value="F:histone deacetylase activity, NAD-dependent"/>
    <property type="evidence" value="ECO:0007669"/>
    <property type="project" value="TreeGrafter"/>
</dbReference>
<evidence type="ECO:0000259" key="5">
    <source>
        <dbReference type="PROSITE" id="PS50305"/>
    </source>
</evidence>
<keyword evidence="3" id="KW-0520">NAD</keyword>
<evidence type="ECO:0000256" key="3">
    <source>
        <dbReference type="ARBA" id="ARBA00023027"/>
    </source>
</evidence>
<evidence type="ECO:0000256" key="2">
    <source>
        <dbReference type="ARBA" id="ARBA00022679"/>
    </source>
</evidence>
<dbReference type="InterPro" id="IPR026591">
    <property type="entry name" value="Sirtuin_cat_small_dom_sf"/>
</dbReference>
<dbReference type="InterPro" id="IPR003000">
    <property type="entry name" value="Sirtuin"/>
</dbReference>
<gene>
    <name evidence="6" type="ORF">AWB66_05932</name>
</gene>
<proteinExistence type="predicted"/>
<keyword evidence="7" id="KW-1185">Reference proteome</keyword>
<keyword evidence="2" id="KW-0808">Transferase</keyword>
<dbReference type="EMBL" id="FCNZ02000045">
    <property type="protein sequence ID" value="SAL78863.1"/>
    <property type="molecule type" value="Genomic_DNA"/>
</dbReference>
<dbReference type="GO" id="GO:0070403">
    <property type="term" value="F:NAD+ binding"/>
    <property type="evidence" value="ECO:0007669"/>
    <property type="project" value="InterPro"/>
</dbReference>
<dbReference type="Gene3D" id="3.40.50.1220">
    <property type="entry name" value="TPP-binding domain"/>
    <property type="match status" value="1"/>
</dbReference>
<protein>
    <recommendedName>
        <fullName evidence="1">protein acetyllysine N-acetyltransferase</fullName>
        <ecNumber evidence="1">2.3.1.286</ecNumber>
    </recommendedName>
</protein>
<organism evidence="6 7">
    <name type="scientific">Caballeronia telluris</name>
    <dbReference type="NCBI Taxonomy" id="326475"/>
    <lineage>
        <taxon>Bacteria</taxon>
        <taxon>Pseudomonadati</taxon>
        <taxon>Pseudomonadota</taxon>
        <taxon>Betaproteobacteria</taxon>
        <taxon>Burkholderiales</taxon>
        <taxon>Burkholderiaceae</taxon>
        <taxon>Caballeronia</taxon>
    </lineage>
</organism>
<dbReference type="EC" id="2.3.1.286" evidence="1"/>
<dbReference type="STRING" id="326475.AWB66_05932"/>
<dbReference type="InterPro" id="IPR029035">
    <property type="entry name" value="DHS-like_NAD/FAD-binding_dom"/>
</dbReference>
<dbReference type="PANTHER" id="PTHR11085:SF4">
    <property type="entry name" value="NAD-DEPENDENT PROTEIN DEACYLASE"/>
    <property type="match status" value="1"/>
</dbReference>
<sequence>MSDSEEQKLEKAALWLREADGLLITAGAGMGVDSGLPDFRGQEGFWRAYPALRRQGLSFEDMADPARFAEHPELAWGFYGHRLKLYRDIVPHEGFAILRRWADRMSHGAFVFSSNVDGQFQKAEFPEHSVHECHGSIHALQCLETCTDDTWPATDFHPLVNEITSELESPMPRCPRCGGLARPNILMFGDWGWVGLPYEKQQQRLAAWISSVSKLVVVEVGAGRALPTVRRFSERFSAHRLIRINLRESNTNPSHGVGLEGAAAATLRMLDARCDFS</sequence>
<dbReference type="SUPFAM" id="SSF52467">
    <property type="entry name" value="DHS-like NAD/FAD-binding domain"/>
    <property type="match status" value="1"/>
</dbReference>
<dbReference type="PROSITE" id="PS50305">
    <property type="entry name" value="SIRTUIN"/>
    <property type="match status" value="1"/>
</dbReference>